<evidence type="ECO:0000256" key="6">
    <source>
        <dbReference type="ARBA" id="ARBA00023136"/>
    </source>
</evidence>
<dbReference type="EMBL" id="KQ964619">
    <property type="protein sequence ID" value="KXN67685.1"/>
    <property type="molecule type" value="Genomic_DNA"/>
</dbReference>
<evidence type="ECO:0000256" key="2">
    <source>
        <dbReference type="ARBA" id="ARBA00022475"/>
    </source>
</evidence>
<evidence type="ECO:0000256" key="7">
    <source>
        <dbReference type="ARBA" id="ARBA00023170"/>
    </source>
</evidence>
<proteinExistence type="predicted"/>
<feature type="transmembrane region" description="Helical" evidence="9">
    <location>
        <begin position="126"/>
        <end position="147"/>
    </location>
</feature>
<feature type="transmembrane region" description="Helical" evidence="9">
    <location>
        <begin position="219"/>
        <end position="237"/>
    </location>
</feature>
<dbReference type="Pfam" id="PF00001">
    <property type="entry name" value="7tm_1"/>
    <property type="match status" value="1"/>
</dbReference>
<feature type="transmembrane region" description="Helical" evidence="9">
    <location>
        <begin position="171"/>
        <end position="199"/>
    </location>
</feature>
<dbReference type="InterPro" id="IPR017452">
    <property type="entry name" value="GPCR_Rhodpsn_7TM"/>
</dbReference>
<evidence type="ECO:0000313" key="12">
    <source>
        <dbReference type="Proteomes" id="UP000070444"/>
    </source>
</evidence>
<keyword evidence="3 9" id="KW-0812">Transmembrane</keyword>
<dbReference type="PROSITE" id="PS50262">
    <property type="entry name" value="G_PROTEIN_RECEP_F1_2"/>
    <property type="match status" value="1"/>
</dbReference>
<dbReference type="PROSITE" id="PS00237">
    <property type="entry name" value="G_PROTEIN_RECEP_F1_1"/>
    <property type="match status" value="1"/>
</dbReference>
<evidence type="ECO:0000313" key="11">
    <source>
        <dbReference type="EMBL" id="KXN67685.1"/>
    </source>
</evidence>
<gene>
    <name evidence="11" type="ORF">CONCODRAFT_19442</name>
</gene>
<evidence type="ECO:0000256" key="4">
    <source>
        <dbReference type="ARBA" id="ARBA00022989"/>
    </source>
</evidence>
<comment type="subcellular location">
    <subcellularLocation>
        <location evidence="1">Cell membrane</location>
        <topology evidence="1">Multi-pass membrane protein</topology>
    </subcellularLocation>
</comment>
<keyword evidence="4 9" id="KW-1133">Transmembrane helix</keyword>
<feature type="domain" description="G-protein coupled receptors family 1 profile" evidence="10">
    <location>
        <begin position="27"/>
        <end position="278"/>
    </location>
</feature>
<keyword evidence="8" id="KW-0807">Transducer</keyword>
<keyword evidence="5" id="KW-0297">G-protein coupled receptor</keyword>
<dbReference type="PANTHER" id="PTHR24230">
    <property type="entry name" value="G-PROTEIN COUPLED RECEPTOR"/>
    <property type="match status" value="1"/>
</dbReference>
<evidence type="ECO:0000256" key="5">
    <source>
        <dbReference type="ARBA" id="ARBA00023040"/>
    </source>
</evidence>
<dbReference type="Gene3D" id="1.20.1070.10">
    <property type="entry name" value="Rhodopsin 7-helix transmembrane proteins"/>
    <property type="match status" value="1"/>
</dbReference>
<keyword evidence="12" id="KW-1185">Reference proteome</keyword>
<protein>
    <submittedName>
        <fullName evidence="11">Family A G protein-coupled receptor-like protein</fullName>
    </submittedName>
</protein>
<evidence type="ECO:0000256" key="1">
    <source>
        <dbReference type="ARBA" id="ARBA00004651"/>
    </source>
</evidence>
<keyword evidence="7 11" id="KW-0675">Receptor</keyword>
<feature type="transmembrane region" description="Helical" evidence="9">
    <location>
        <begin position="257"/>
        <end position="281"/>
    </location>
</feature>
<feature type="transmembrane region" description="Helical" evidence="9">
    <location>
        <begin position="48"/>
        <end position="71"/>
    </location>
</feature>
<evidence type="ECO:0000259" key="10">
    <source>
        <dbReference type="PROSITE" id="PS50262"/>
    </source>
</evidence>
<sequence length="296" mass="33635">MEHFSGLKYPIYTVILCSVNLLIGLVGIFIISLIFISIRELIRSSNTTIKLVQIVLVVDFITCWTLILGSISTFIRPLFLFDFQVFCKLGHFIAGGSTFCSIWFLAIISLERFFLIVVDYKVPNKAWYTVVASLIILYTGMGIYCVFKDSIEPVALGVYCFVSPEHPEGLVLLYIVCIFNILSLLTVLISYICIAYKTLKFKNLSKIRTEGEVKEFQKAMQNACIKIVIIVAFYVLTNSFETYLELFELITRKNRSPLADLVAACLTNSNPLINAVLLLLINKDVGRSFQERFMKF</sequence>
<dbReference type="GO" id="GO:0005886">
    <property type="term" value="C:plasma membrane"/>
    <property type="evidence" value="ECO:0007669"/>
    <property type="project" value="UniProtKB-SubCell"/>
</dbReference>
<evidence type="ECO:0000256" key="3">
    <source>
        <dbReference type="ARBA" id="ARBA00022692"/>
    </source>
</evidence>
<keyword evidence="2" id="KW-1003">Cell membrane</keyword>
<dbReference type="InterPro" id="IPR000276">
    <property type="entry name" value="GPCR_Rhodpsn"/>
</dbReference>
<feature type="transmembrane region" description="Helical" evidence="9">
    <location>
        <begin position="91"/>
        <end position="114"/>
    </location>
</feature>
<dbReference type="Proteomes" id="UP000070444">
    <property type="component" value="Unassembled WGS sequence"/>
</dbReference>
<dbReference type="AlphaFoldDB" id="A0A137NY16"/>
<feature type="transmembrane region" description="Helical" evidence="9">
    <location>
        <begin position="12"/>
        <end position="36"/>
    </location>
</feature>
<evidence type="ECO:0000256" key="8">
    <source>
        <dbReference type="ARBA" id="ARBA00023224"/>
    </source>
</evidence>
<dbReference type="GO" id="GO:0008528">
    <property type="term" value="F:G protein-coupled peptide receptor activity"/>
    <property type="evidence" value="ECO:0007669"/>
    <property type="project" value="TreeGrafter"/>
</dbReference>
<name>A0A137NY16_CONC2</name>
<accession>A0A137NY16</accession>
<organism evidence="11 12">
    <name type="scientific">Conidiobolus coronatus (strain ATCC 28846 / CBS 209.66 / NRRL 28638)</name>
    <name type="common">Delacroixia coronata</name>
    <dbReference type="NCBI Taxonomy" id="796925"/>
    <lineage>
        <taxon>Eukaryota</taxon>
        <taxon>Fungi</taxon>
        <taxon>Fungi incertae sedis</taxon>
        <taxon>Zoopagomycota</taxon>
        <taxon>Entomophthoromycotina</taxon>
        <taxon>Entomophthoromycetes</taxon>
        <taxon>Entomophthorales</taxon>
        <taxon>Ancylistaceae</taxon>
        <taxon>Conidiobolus</taxon>
    </lineage>
</organism>
<dbReference type="CDD" id="cd00637">
    <property type="entry name" value="7tm_classA_rhodopsin-like"/>
    <property type="match status" value="1"/>
</dbReference>
<keyword evidence="6 9" id="KW-0472">Membrane</keyword>
<evidence type="ECO:0000256" key="9">
    <source>
        <dbReference type="SAM" id="Phobius"/>
    </source>
</evidence>
<dbReference type="OrthoDB" id="6076970at2759"/>
<dbReference type="SUPFAM" id="SSF81321">
    <property type="entry name" value="Family A G protein-coupled receptor-like"/>
    <property type="match status" value="1"/>
</dbReference>
<reference evidence="11 12" key="1">
    <citation type="journal article" date="2015" name="Genome Biol. Evol.">
        <title>Phylogenomic analyses indicate that early fungi evolved digesting cell walls of algal ancestors of land plants.</title>
        <authorList>
            <person name="Chang Y."/>
            <person name="Wang S."/>
            <person name="Sekimoto S."/>
            <person name="Aerts A.L."/>
            <person name="Choi C."/>
            <person name="Clum A."/>
            <person name="LaButti K.M."/>
            <person name="Lindquist E.A."/>
            <person name="Yee Ngan C."/>
            <person name="Ohm R.A."/>
            <person name="Salamov A.A."/>
            <person name="Grigoriev I.V."/>
            <person name="Spatafora J.W."/>
            <person name="Berbee M.L."/>
        </authorList>
    </citation>
    <scope>NUCLEOTIDE SEQUENCE [LARGE SCALE GENOMIC DNA]</scope>
    <source>
        <strain evidence="11 12">NRRL 28638</strain>
    </source>
</reference>